<keyword evidence="5 9" id="KW-0812">Transmembrane</keyword>
<evidence type="ECO:0000256" key="2">
    <source>
        <dbReference type="ARBA" id="ARBA00005540"/>
    </source>
</evidence>
<feature type="transmembrane region" description="Helical" evidence="9">
    <location>
        <begin position="55"/>
        <end position="74"/>
    </location>
</feature>
<evidence type="ECO:0000313" key="11">
    <source>
        <dbReference type="Proteomes" id="UP000683246"/>
    </source>
</evidence>
<feature type="transmembrane region" description="Helical" evidence="9">
    <location>
        <begin position="21"/>
        <end position="43"/>
    </location>
</feature>
<dbReference type="InterPro" id="IPR025720">
    <property type="entry name" value="RibU"/>
</dbReference>
<comment type="function">
    <text evidence="8">Probably a riboflavin-binding protein that interacts with the energy-coupling factor (ECF) ABC-transporter complex.</text>
</comment>
<protein>
    <recommendedName>
        <fullName evidence="8">Riboflavin transporter</fullName>
    </recommendedName>
</protein>
<feature type="transmembrane region" description="Helical" evidence="9">
    <location>
        <begin position="119"/>
        <end position="141"/>
    </location>
</feature>
<evidence type="ECO:0000256" key="4">
    <source>
        <dbReference type="ARBA" id="ARBA00022475"/>
    </source>
</evidence>
<dbReference type="PANTHER" id="PTHR38438:SF1">
    <property type="entry name" value="RIBOFLAVIN TRANSPORTER RIBU"/>
    <property type="match status" value="1"/>
</dbReference>
<dbReference type="GO" id="GO:0005886">
    <property type="term" value="C:plasma membrane"/>
    <property type="evidence" value="ECO:0007669"/>
    <property type="project" value="UniProtKB-SubCell"/>
</dbReference>
<evidence type="ECO:0000256" key="9">
    <source>
        <dbReference type="SAM" id="Phobius"/>
    </source>
</evidence>
<keyword evidence="3 8" id="KW-0813">Transport</keyword>
<dbReference type="RefSeq" id="WP_212695621.1">
    <property type="nucleotide sequence ID" value="NZ_CP058649.1"/>
</dbReference>
<feature type="transmembrane region" description="Helical" evidence="9">
    <location>
        <begin position="162"/>
        <end position="182"/>
    </location>
</feature>
<dbReference type="EMBL" id="CP058649">
    <property type="protein sequence ID" value="QUI24921.1"/>
    <property type="molecule type" value="Genomic_DNA"/>
</dbReference>
<dbReference type="AlphaFoldDB" id="A0A8J8MNZ2"/>
<keyword evidence="11" id="KW-1185">Reference proteome</keyword>
<evidence type="ECO:0000256" key="1">
    <source>
        <dbReference type="ARBA" id="ARBA00004651"/>
    </source>
</evidence>
<keyword evidence="7 8" id="KW-0472">Membrane</keyword>
<dbReference type="GO" id="GO:0032217">
    <property type="term" value="F:riboflavin transmembrane transporter activity"/>
    <property type="evidence" value="ECO:0007669"/>
    <property type="project" value="UniProtKB-UniRule"/>
</dbReference>
<dbReference type="PIRSF" id="PIRSF037778">
    <property type="entry name" value="UCP037778_transp_RibU"/>
    <property type="match status" value="1"/>
</dbReference>
<comment type="subcellular location">
    <subcellularLocation>
        <location evidence="1">Cell membrane</location>
        <topology evidence="1">Multi-pass membrane protein</topology>
    </subcellularLocation>
</comment>
<dbReference type="PANTHER" id="PTHR38438">
    <property type="entry name" value="RIBOFLAVIN TRANSPORTER RIBU"/>
    <property type="match status" value="1"/>
</dbReference>
<comment type="similarity">
    <text evidence="2 8">Belongs to the prokaryotic riboflavin transporter (P-RFT) (TC 2.A.87) family.</text>
</comment>
<accession>A0A8J8MNZ2</accession>
<evidence type="ECO:0000313" key="10">
    <source>
        <dbReference type="EMBL" id="QUI24921.1"/>
    </source>
</evidence>
<name>A0A8J8MNZ2_9FIRM</name>
<sequence>MEKVHKFQGLHQKRKIDTIHLVKIAFLSAIAYVIFLIEFPIPYFPPFLEIDFSDIVAILGGIMLGPLAAVFIEIIKNALRFVLFNSGTGGIGELANIIVGIAYVLPFCLIFRVNNLKRFILGSLAGITSMTLFASLANYFILIPVYTGINMHAEKMDMIIKLYGPFNIVKGVIITLVGYIAIKAFKQILPKFY</sequence>
<dbReference type="Pfam" id="PF12822">
    <property type="entry name" value="ECF_trnsprt"/>
    <property type="match status" value="1"/>
</dbReference>
<keyword evidence="6 9" id="KW-1133">Transmembrane helix</keyword>
<keyword evidence="4 8" id="KW-1003">Cell membrane</keyword>
<evidence type="ECO:0000256" key="3">
    <source>
        <dbReference type="ARBA" id="ARBA00022448"/>
    </source>
</evidence>
<reference evidence="10" key="1">
    <citation type="submission" date="2020-07" db="EMBL/GenBank/DDBJ databases">
        <title>Vallitalea pronyensis genome.</title>
        <authorList>
            <person name="Postec A."/>
        </authorList>
    </citation>
    <scope>NUCLEOTIDE SEQUENCE</scope>
    <source>
        <strain evidence="10">FatNI3</strain>
    </source>
</reference>
<organism evidence="10 11">
    <name type="scientific">Vallitalea pronyensis</name>
    <dbReference type="NCBI Taxonomy" id="1348613"/>
    <lineage>
        <taxon>Bacteria</taxon>
        <taxon>Bacillati</taxon>
        <taxon>Bacillota</taxon>
        <taxon>Clostridia</taxon>
        <taxon>Lachnospirales</taxon>
        <taxon>Vallitaleaceae</taxon>
        <taxon>Vallitalea</taxon>
    </lineage>
</organism>
<evidence type="ECO:0000256" key="8">
    <source>
        <dbReference type="PIRNR" id="PIRNR037778"/>
    </source>
</evidence>
<evidence type="ECO:0000256" key="7">
    <source>
        <dbReference type="ARBA" id="ARBA00023136"/>
    </source>
</evidence>
<dbReference type="Gene3D" id="1.10.1760.20">
    <property type="match status" value="1"/>
</dbReference>
<evidence type="ECO:0000256" key="6">
    <source>
        <dbReference type="ARBA" id="ARBA00022989"/>
    </source>
</evidence>
<gene>
    <name evidence="10" type="ORF">HZI73_22685</name>
</gene>
<dbReference type="Proteomes" id="UP000683246">
    <property type="component" value="Chromosome"/>
</dbReference>
<proteinExistence type="inferred from homology"/>
<evidence type="ECO:0000256" key="5">
    <source>
        <dbReference type="ARBA" id="ARBA00022692"/>
    </source>
</evidence>
<dbReference type="KEGG" id="vpy:HZI73_22685"/>
<dbReference type="InterPro" id="IPR024529">
    <property type="entry name" value="ECF_trnsprt_substrate-spec"/>
</dbReference>